<dbReference type="AlphaFoldDB" id="A0A6A6M5F3"/>
<gene>
    <name evidence="5" type="ORF">GH714_025348</name>
</gene>
<accession>A0A6A6M5F3</accession>
<keyword evidence="6" id="KW-1185">Reference proteome</keyword>
<keyword evidence="3" id="KW-0472">Membrane</keyword>
<evidence type="ECO:0000256" key="2">
    <source>
        <dbReference type="ARBA" id="ARBA00022737"/>
    </source>
</evidence>
<feature type="domain" description="F-box" evidence="4">
    <location>
        <begin position="256"/>
        <end position="293"/>
    </location>
</feature>
<dbReference type="InterPro" id="IPR006652">
    <property type="entry name" value="Kelch_1"/>
</dbReference>
<feature type="transmembrane region" description="Helical" evidence="3">
    <location>
        <begin position="97"/>
        <end position="121"/>
    </location>
</feature>
<feature type="transmembrane region" description="Helical" evidence="3">
    <location>
        <begin position="153"/>
        <end position="176"/>
    </location>
</feature>
<sequence length="632" mass="70461">MLNQWNHRVPFSPPPFVSPSPDSSSVSLLPNSQSDSLRVLNLVADVAYGIDDGLGLGLNSFKLPAPWFIYSFMGVGIILCTITLIGCIAAESVNGCCLCFYTILKTVLILLEAALVAFIAIDHHWQKDLPFDPTGELQSLRSFVEENVDICKWVGITVIVIQALALLLAIILRALLSTRTTDSEYEDDYENVRGRTWEPLLNQSGQTSGSGTHSDIWSSRMREKYGLNSGDKTKTLNQNASMSMKSKESVDQPIIPGLPDDLALRCLAKVSHGHHGLLETVSKRWRYLIRSSEYAHYKAKEGWCGNWLFALTEQSNNQWIAYDPDADRWHPLPKFSGDYADWHHSGFSCVCVYNRLLVIGGSYAPQDSSLPHQKPLITDYVLQFDPFKKEWKSMASMRTPRSHFACSVIGGKVYVAGGRNLSCTRGLALAEVYDPLIDKHCRWEELPPMPNPQVDCLGLSYKGKLHVLSDQVGLSDVNVSQVFNLSEKTWSTAEDIWPFSRAMQFSVQVMADSRVYTVVDWGESLIKTRDSEKGGWYIVGAIPSVILHNHARALEAFGYGFAALREELYILGGKVLKWEDAGTGRFDIVRLGLVRVCNPLVRPLKWKEARPMCGRACGSILGCASLEEENSV</sequence>
<dbReference type="EMBL" id="JAAGAX010000008">
    <property type="protein sequence ID" value="KAF2307189.1"/>
    <property type="molecule type" value="Genomic_DNA"/>
</dbReference>
<dbReference type="SMART" id="SM00612">
    <property type="entry name" value="Kelch"/>
    <property type="match status" value="2"/>
</dbReference>
<evidence type="ECO:0000256" key="1">
    <source>
        <dbReference type="ARBA" id="ARBA00022441"/>
    </source>
</evidence>
<dbReference type="InterPro" id="IPR001810">
    <property type="entry name" value="F-box_dom"/>
</dbReference>
<keyword evidence="3" id="KW-0812">Transmembrane</keyword>
<reference evidence="5 6" key="1">
    <citation type="journal article" date="2020" name="Mol. Plant">
        <title>The Chromosome-Based Rubber Tree Genome Provides New Insights into Spurge Genome Evolution and Rubber Biosynthesis.</title>
        <authorList>
            <person name="Liu J."/>
            <person name="Shi C."/>
            <person name="Shi C.C."/>
            <person name="Li W."/>
            <person name="Zhang Q.J."/>
            <person name="Zhang Y."/>
            <person name="Li K."/>
            <person name="Lu H.F."/>
            <person name="Shi C."/>
            <person name="Zhu S.T."/>
            <person name="Xiao Z.Y."/>
            <person name="Nan H."/>
            <person name="Yue Y."/>
            <person name="Zhu X.G."/>
            <person name="Wu Y."/>
            <person name="Hong X.N."/>
            <person name="Fan G.Y."/>
            <person name="Tong Y."/>
            <person name="Zhang D."/>
            <person name="Mao C.L."/>
            <person name="Liu Y.L."/>
            <person name="Hao S.J."/>
            <person name="Liu W.Q."/>
            <person name="Lv M.Q."/>
            <person name="Zhang H.B."/>
            <person name="Liu Y."/>
            <person name="Hu-Tang G.R."/>
            <person name="Wang J.P."/>
            <person name="Wang J.H."/>
            <person name="Sun Y.H."/>
            <person name="Ni S.B."/>
            <person name="Chen W.B."/>
            <person name="Zhang X.C."/>
            <person name="Jiao Y.N."/>
            <person name="Eichler E.E."/>
            <person name="Li G.H."/>
            <person name="Liu X."/>
            <person name="Gao L.Z."/>
        </authorList>
    </citation>
    <scope>NUCLEOTIDE SEQUENCE [LARGE SCALE GENOMIC DNA]</scope>
    <source>
        <strain evidence="6">cv. GT1</strain>
        <tissue evidence="5">Leaf</tissue>
    </source>
</reference>
<dbReference type="Proteomes" id="UP000467840">
    <property type="component" value="Chromosome 9"/>
</dbReference>
<dbReference type="Gene3D" id="2.120.10.80">
    <property type="entry name" value="Kelch-type beta propeller"/>
    <property type="match status" value="1"/>
</dbReference>
<feature type="transmembrane region" description="Helical" evidence="3">
    <location>
        <begin position="67"/>
        <end position="90"/>
    </location>
</feature>
<dbReference type="PANTHER" id="PTHR46344">
    <property type="entry name" value="OS02G0202900 PROTEIN"/>
    <property type="match status" value="1"/>
</dbReference>
<evidence type="ECO:0000259" key="4">
    <source>
        <dbReference type="Pfam" id="PF00646"/>
    </source>
</evidence>
<evidence type="ECO:0000256" key="3">
    <source>
        <dbReference type="SAM" id="Phobius"/>
    </source>
</evidence>
<dbReference type="Pfam" id="PF07646">
    <property type="entry name" value="Kelch_2"/>
    <property type="match status" value="1"/>
</dbReference>
<organism evidence="5 6">
    <name type="scientific">Hevea brasiliensis</name>
    <name type="common">Para rubber tree</name>
    <name type="synonym">Siphonia brasiliensis</name>
    <dbReference type="NCBI Taxonomy" id="3981"/>
    <lineage>
        <taxon>Eukaryota</taxon>
        <taxon>Viridiplantae</taxon>
        <taxon>Streptophyta</taxon>
        <taxon>Embryophyta</taxon>
        <taxon>Tracheophyta</taxon>
        <taxon>Spermatophyta</taxon>
        <taxon>Magnoliopsida</taxon>
        <taxon>eudicotyledons</taxon>
        <taxon>Gunneridae</taxon>
        <taxon>Pentapetalae</taxon>
        <taxon>rosids</taxon>
        <taxon>fabids</taxon>
        <taxon>Malpighiales</taxon>
        <taxon>Euphorbiaceae</taxon>
        <taxon>Crotonoideae</taxon>
        <taxon>Micrandreae</taxon>
        <taxon>Hevea</taxon>
    </lineage>
</organism>
<name>A0A6A6M5F3_HEVBR</name>
<dbReference type="SUPFAM" id="SSF81383">
    <property type="entry name" value="F-box domain"/>
    <property type="match status" value="1"/>
</dbReference>
<protein>
    <recommendedName>
        <fullName evidence="4">F-box domain-containing protein</fullName>
    </recommendedName>
</protein>
<dbReference type="PANTHER" id="PTHR46344:SF28">
    <property type="entry name" value="F-BOX DOMAIN-CONTAINING PROTEIN"/>
    <property type="match status" value="1"/>
</dbReference>
<evidence type="ECO:0000313" key="5">
    <source>
        <dbReference type="EMBL" id="KAF2307189.1"/>
    </source>
</evidence>
<keyword evidence="1" id="KW-0880">Kelch repeat</keyword>
<evidence type="ECO:0000313" key="6">
    <source>
        <dbReference type="Proteomes" id="UP000467840"/>
    </source>
</evidence>
<proteinExistence type="predicted"/>
<dbReference type="CDD" id="cd22152">
    <property type="entry name" value="F-box_AtAFR-like"/>
    <property type="match status" value="1"/>
</dbReference>
<keyword evidence="2" id="KW-0677">Repeat</keyword>
<dbReference type="InterPro" id="IPR011498">
    <property type="entry name" value="Kelch_2"/>
</dbReference>
<dbReference type="Pfam" id="PF01344">
    <property type="entry name" value="Kelch_1"/>
    <property type="match status" value="1"/>
</dbReference>
<keyword evidence="3" id="KW-1133">Transmembrane helix</keyword>
<dbReference type="InterPro" id="IPR015915">
    <property type="entry name" value="Kelch-typ_b-propeller"/>
</dbReference>
<comment type="caution">
    <text evidence="5">The sequence shown here is derived from an EMBL/GenBank/DDBJ whole genome shotgun (WGS) entry which is preliminary data.</text>
</comment>
<dbReference type="SUPFAM" id="SSF117281">
    <property type="entry name" value="Kelch motif"/>
    <property type="match status" value="1"/>
</dbReference>
<dbReference type="Pfam" id="PF00646">
    <property type="entry name" value="F-box"/>
    <property type="match status" value="1"/>
</dbReference>
<dbReference type="InterPro" id="IPR036047">
    <property type="entry name" value="F-box-like_dom_sf"/>
</dbReference>